<feature type="non-terminal residue" evidence="1">
    <location>
        <position position="1"/>
    </location>
</feature>
<organism evidence="1">
    <name type="scientific">human gut metagenome</name>
    <dbReference type="NCBI Taxonomy" id="408170"/>
    <lineage>
        <taxon>unclassified sequences</taxon>
        <taxon>metagenomes</taxon>
        <taxon>organismal metagenomes</taxon>
    </lineage>
</organism>
<protein>
    <submittedName>
        <fullName evidence="1">Uncharacterized protein</fullName>
    </submittedName>
</protein>
<dbReference type="EMBL" id="AJWY01006279">
    <property type="protein sequence ID" value="EKC67293.1"/>
    <property type="molecule type" value="Genomic_DNA"/>
</dbReference>
<gene>
    <name evidence="1" type="ORF">LEA_09378</name>
</gene>
<name>K1TC61_9ZZZZ</name>
<dbReference type="AlphaFoldDB" id="K1TC61"/>
<accession>K1TC61</accession>
<evidence type="ECO:0000313" key="1">
    <source>
        <dbReference type="EMBL" id="EKC67293.1"/>
    </source>
</evidence>
<reference evidence="1" key="1">
    <citation type="journal article" date="2013" name="Environ. Microbiol.">
        <title>Microbiota from the distal guts of lean and obese adolescents exhibit partial functional redundancy besides clear differences in community structure.</title>
        <authorList>
            <person name="Ferrer M."/>
            <person name="Ruiz A."/>
            <person name="Lanza F."/>
            <person name="Haange S.B."/>
            <person name="Oberbach A."/>
            <person name="Till H."/>
            <person name="Bargiela R."/>
            <person name="Campoy C."/>
            <person name="Segura M.T."/>
            <person name="Richter M."/>
            <person name="von Bergen M."/>
            <person name="Seifert J."/>
            <person name="Suarez A."/>
        </authorList>
    </citation>
    <scope>NUCLEOTIDE SEQUENCE</scope>
</reference>
<sequence>ETIQVIPVAEADKESDKVYSAHELDEKNKITLIADGEAPVIRGLEIMEDRDLIDRRDGSITIRASAEDELSGVKDFYIVISNSDNAVMKTYTPDENGYINITITNDEPIFSGDFTLLGYAVDNVGNENSLSYGTTEFALASSVERILSPHDPIFKCGESGILTFTTWGYADRVEVIFPESMTALDPTLNKVYDYTDCPGYMITEHLQFMVPLYTPENQNLEITVRAYKGDKKLEDHPTISVIGVSGTVLDEFRTRLR</sequence>
<comment type="caution">
    <text evidence="1">The sequence shown here is derived from an EMBL/GenBank/DDBJ whole genome shotgun (WGS) entry which is preliminary data.</text>
</comment>
<proteinExistence type="predicted"/>